<keyword evidence="4" id="KW-0964">Secreted</keyword>
<dbReference type="InterPro" id="IPR020190">
    <property type="entry name" value="Procorazonin"/>
</dbReference>
<keyword evidence="7" id="KW-0527">Neuropeptide</keyword>
<keyword evidence="10" id="KW-1185">Reference proteome</keyword>
<reference evidence="9 10" key="1">
    <citation type="submission" date="2024-08" db="EMBL/GenBank/DDBJ databases">
        <authorList>
            <person name="Will J Nash"/>
            <person name="Angela Man"/>
            <person name="Seanna McTaggart"/>
            <person name="Kendall Baker"/>
            <person name="Tom Barker"/>
            <person name="Leah Catchpole"/>
            <person name="Alex Durrant"/>
            <person name="Karim Gharbi"/>
            <person name="Naomi Irish"/>
            <person name="Gemy Kaithakottil"/>
            <person name="Debby Ku"/>
            <person name="Aaliyah Providence"/>
            <person name="Felix Shaw"/>
            <person name="David Swarbreck"/>
            <person name="Chris Watkins"/>
            <person name="Ann M. McCartney"/>
            <person name="Giulio Formenti"/>
            <person name="Alice Mouton"/>
            <person name="Noel Vella"/>
            <person name="Bjorn M von Reumont"/>
            <person name="Adriana Vella"/>
            <person name="Wilfried Haerty"/>
        </authorList>
    </citation>
    <scope>NUCLEOTIDE SEQUENCE [LARGE SCALE GENOMIC DNA]</scope>
</reference>
<feature type="signal peptide" evidence="8">
    <location>
        <begin position="1"/>
        <end position="21"/>
    </location>
</feature>
<evidence type="ECO:0000256" key="7">
    <source>
        <dbReference type="ARBA" id="ARBA00023320"/>
    </source>
</evidence>
<comment type="caution">
    <text evidence="9">The sequence shown here is derived from an EMBL/GenBank/DDBJ whole genome shotgun (WGS) entry which is preliminary data.</text>
</comment>
<evidence type="ECO:0000256" key="3">
    <source>
        <dbReference type="ARBA" id="ARBA00014144"/>
    </source>
</evidence>
<accession>A0ABP1P1T9</accession>
<evidence type="ECO:0000256" key="8">
    <source>
        <dbReference type="SAM" id="SignalP"/>
    </source>
</evidence>
<evidence type="ECO:0000256" key="2">
    <source>
        <dbReference type="ARBA" id="ARBA00009635"/>
    </source>
</evidence>
<comment type="similarity">
    <text evidence="2">Belongs to the corazonin family.</text>
</comment>
<feature type="chain" id="PRO_5047435648" description="Pro-corazonin" evidence="8">
    <location>
        <begin position="22"/>
        <end position="114"/>
    </location>
</feature>
<evidence type="ECO:0000313" key="9">
    <source>
        <dbReference type="EMBL" id="CAL7945768.1"/>
    </source>
</evidence>
<evidence type="ECO:0000256" key="5">
    <source>
        <dbReference type="ARBA" id="ARBA00022729"/>
    </source>
</evidence>
<sequence length="114" mass="12757">MINTYTLVLFILSLTMATVMCQTFQYSHGWTNGKRSTSAMLEELVNSPSKNSGQLDSVLVNCELQKLRLLLQGNINSQLLQLPCELIVSSKRGIPEAIGNDHFHRQSTPSNNNY</sequence>
<proteinExistence type="inferred from homology"/>
<name>A0ABP1P1T9_XYLVO</name>
<dbReference type="Proteomes" id="UP001642520">
    <property type="component" value="Unassembled WGS sequence"/>
</dbReference>
<organism evidence="9 10">
    <name type="scientific">Xylocopa violacea</name>
    <name type="common">Violet carpenter bee</name>
    <name type="synonym">Apis violacea</name>
    <dbReference type="NCBI Taxonomy" id="135666"/>
    <lineage>
        <taxon>Eukaryota</taxon>
        <taxon>Metazoa</taxon>
        <taxon>Ecdysozoa</taxon>
        <taxon>Arthropoda</taxon>
        <taxon>Hexapoda</taxon>
        <taxon>Insecta</taxon>
        <taxon>Pterygota</taxon>
        <taxon>Neoptera</taxon>
        <taxon>Endopterygota</taxon>
        <taxon>Hymenoptera</taxon>
        <taxon>Apocrita</taxon>
        <taxon>Aculeata</taxon>
        <taxon>Apoidea</taxon>
        <taxon>Anthophila</taxon>
        <taxon>Apidae</taxon>
        <taxon>Xylocopa</taxon>
        <taxon>Xylocopa</taxon>
    </lineage>
</organism>
<keyword evidence="5 8" id="KW-0732">Signal</keyword>
<keyword evidence="6" id="KW-0027">Amidation</keyword>
<protein>
    <recommendedName>
        <fullName evidence="3">Pro-corazonin</fullName>
    </recommendedName>
</protein>
<comment type="subcellular location">
    <subcellularLocation>
        <location evidence="1">Secreted</location>
    </subcellularLocation>
</comment>
<evidence type="ECO:0000256" key="6">
    <source>
        <dbReference type="ARBA" id="ARBA00022815"/>
    </source>
</evidence>
<dbReference type="Pfam" id="PF17308">
    <property type="entry name" value="Corazonin"/>
    <property type="match status" value="1"/>
</dbReference>
<evidence type="ECO:0000256" key="1">
    <source>
        <dbReference type="ARBA" id="ARBA00004613"/>
    </source>
</evidence>
<evidence type="ECO:0000256" key="4">
    <source>
        <dbReference type="ARBA" id="ARBA00022525"/>
    </source>
</evidence>
<gene>
    <name evidence="9" type="ORF">XYLVIOL_LOCUS7395</name>
</gene>
<dbReference type="EMBL" id="CAXAJV020001294">
    <property type="protein sequence ID" value="CAL7945768.1"/>
    <property type="molecule type" value="Genomic_DNA"/>
</dbReference>
<evidence type="ECO:0000313" key="10">
    <source>
        <dbReference type="Proteomes" id="UP001642520"/>
    </source>
</evidence>